<name>A0ABM9DKU6_9HYPH</name>
<dbReference type="EMBL" id="CAKXZT010000042">
    <property type="protein sequence ID" value="CAH2396483.1"/>
    <property type="molecule type" value="Genomic_DNA"/>
</dbReference>
<evidence type="ECO:0000313" key="2">
    <source>
        <dbReference type="Proteomes" id="UP001153050"/>
    </source>
</evidence>
<protein>
    <submittedName>
        <fullName evidence="1">Uncharacterized protein</fullName>
    </submittedName>
</protein>
<proteinExistence type="predicted"/>
<organism evidence="1 2">
    <name type="scientific">Mesorhizobium escarrei</name>
    <dbReference type="NCBI Taxonomy" id="666018"/>
    <lineage>
        <taxon>Bacteria</taxon>
        <taxon>Pseudomonadati</taxon>
        <taxon>Pseudomonadota</taxon>
        <taxon>Alphaproteobacteria</taxon>
        <taxon>Hyphomicrobiales</taxon>
        <taxon>Phyllobacteriaceae</taxon>
        <taxon>Mesorhizobium</taxon>
    </lineage>
</organism>
<accession>A0ABM9DKU6</accession>
<sequence>MIKPPLHFLVAPHGRGRGGARQQKEPLRHFEVRDDAGPERRTGGQAGLIAKDVEGAQFQQRLGELLESALERSRELAVDGVAVRDEGVVPFCHGPSRTPRRNIYSAGDPSLAHVLSAAEARVVRAIVFRYVVSAPAVRRPASFPGCASEPV</sequence>
<reference evidence="1 2" key="1">
    <citation type="submission" date="2022-03" db="EMBL/GenBank/DDBJ databases">
        <authorList>
            <person name="Brunel B."/>
        </authorList>
    </citation>
    <scope>NUCLEOTIDE SEQUENCE [LARGE SCALE GENOMIC DNA]</scope>
    <source>
        <strain evidence="1">STM5069sample</strain>
    </source>
</reference>
<gene>
    <name evidence="1" type="ORF">MES5069_1360004</name>
</gene>
<keyword evidence="2" id="KW-1185">Reference proteome</keyword>
<comment type="caution">
    <text evidence="1">The sequence shown here is derived from an EMBL/GenBank/DDBJ whole genome shotgun (WGS) entry which is preliminary data.</text>
</comment>
<evidence type="ECO:0000313" key="1">
    <source>
        <dbReference type="EMBL" id="CAH2396483.1"/>
    </source>
</evidence>
<dbReference type="Proteomes" id="UP001153050">
    <property type="component" value="Unassembled WGS sequence"/>
</dbReference>